<proteinExistence type="predicted"/>
<evidence type="ECO:0000313" key="1">
    <source>
        <dbReference type="EMBL" id="KZV85832.1"/>
    </source>
</evidence>
<evidence type="ECO:0008006" key="3">
    <source>
        <dbReference type="Google" id="ProtNLM"/>
    </source>
</evidence>
<dbReference type="Proteomes" id="UP000077266">
    <property type="component" value="Unassembled WGS sequence"/>
</dbReference>
<accession>A0A165E0X1</accession>
<dbReference type="InParanoid" id="A0A165E0X1"/>
<name>A0A165E0X1_EXIGL</name>
<dbReference type="SUPFAM" id="SSF54427">
    <property type="entry name" value="NTF2-like"/>
    <property type="match status" value="1"/>
</dbReference>
<sequence>MESQRVALAHKWFKANETFDVDRVMALITGDFTVQVLPASLGFPAVPRGHLPRALESVKSKLRDGKNKKELLRIIDAPDASGGGGTIVVHARSVDTFMTDGTPYLNEYMITIIMKSEGERLLISHVTEFADSACIQAVSSVQHALSVDHQ</sequence>
<organism evidence="1 2">
    <name type="scientific">Exidia glandulosa HHB12029</name>
    <dbReference type="NCBI Taxonomy" id="1314781"/>
    <lineage>
        <taxon>Eukaryota</taxon>
        <taxon>Fungi</taxon>
        <taxon>Dikarya</taxon>
        <taxon>Basidiomycota</taxon>
        <taxon>Agaricomycotina</taxon>
        <taxon>Agaricomycetes</taxon>
        <taxon>Auriculariales</taxon>
        <taxon>Exidiaceae</taxon>
        <taxon>Exidia</taxon>
    </lineage>
</organism>
<dbReference type="AlphaFoldDB" id="A0A165E0X1"/>
<protein>
    <recommendedName>
        <fullName evidence="3">SnoaL-like domain-containing protein</fullName>
    </recommendedName>
</protein>
<dbReference type="EMBL" id="KV426175">
    <property type="protein sequence ID" value="KZV85832.1"/>
    <property type="molecule type" value="Genomic_DNA"/>
</dbReference>
<evidence type="ECO:0000313" key="2">
    <source>
        <dbReference type="Proteomes" id="UP000077266"/>
    </source>
</evidence>
<keyword evidence="2" id="KW-1185">Reference proteome</keyword>
<gene>
    <name evidence="1" type="ORF">EXIGLDRAFT_775201</name>
</gene>
<reference evidence="1 2" key="1">
    <citation type="journal article" date="2016" name="Mol. Biol. Evol.">
        <title>Comparative Genomics of Early-Diverging Mushroom-Forming Fungi Provides Insights into the Origins of Lignocellulose Decay Capabilities.</title>
        <authorList>
            <person name="Nagy L.G."/>
            <person name="Riley R."/>
            <person name="Tritt A."/>
            <person name="Adam C."/>
            <person name="Daum C."/>
            <person name="Floudas D."/>
            <person name="Sun H."/>
            <person name="Yadav J.S."/>
            <person name="Pangilinan J."/>
            <person name="Larsson K.H."/>
            <person name="Matsuura K."/>
            <person name="Barry K."/>
            <person name="Labutti K."/>
            <person name="Kuo R."/>
            <person name="Ohm R.A."/>
            <person name="Bhattacharya S.S."/>
            <person name="Shirouzu T."/>
            <person name="Yoshinaga Y."/>
            <person name="Martin F.M."/>
            <person name="Grigoriev I.V."/>
            <person name="Hibbett D.S."/>
        </authorList>
    </citation>
    <scope>NUCLEOTIDE SEQUENCE [LARGE SCALE GENOMIC DNA]</scope>
    <source>
        <strain evidence="1 2">HHB12029</strain>
    </source>
</reference>
<dbReference type="Gene3D" id="3.10.450.50">
    <property type="match status" value="1"/>
</dbReference>
<dbReference type="InterPro" id="IPR032710">
    <property type="entry name" value="NTF2-like_dom_sf"/>
</dbReference>